<comment type="caution">
    <text evidence="2">The sequence shown here is derived from an EMBL/GenBank/DDBJ whole genome shotgun (WGS) entry which is preliminary data.</text>
</comment>
<dbReference type="InterPro" id="IPR013187">
    <property type="entry name" value="F-box-assoc_dom_typ3"/>
</dbReference>
<dbReference type="InterPro" id="IPR052361">
    <property type="entry name" value="F-box_domain"/>
</dbReference>
<proteinExistence type="predicted"/>
<evidence type="ECO:0000313" key="3">
    <source>
        <dbReference type="Proteomes" id="UP000237347"/>
    </source>
</evidence>
<dbReference type="NCBIfam" id="TIGR01640">
    <property type="entry name" value="F_box_assoc_1"/>
    <property type="match status" value="2"/>
</dbReference>
<keyword evidence="3" id="KW-1185">Reference proteome</keyword>
<accession>A0AAW0KQT7</accession>
<evidence type="ECO:0000313" key="2">
    <source>
        <dbReference type="EMBL" id="KAK7840731.1"/>
    </source>
</evidence>
<gene>
    <name evidence="2" type="ORF">CFP56_016305</name>
</gene>
<dbReference type="AlphaFoldDB" id="A0AAW0KQT7"/>
<sequence>MTLSRPNSDMLIMIIIITKILFQLPIKTLIRCLKISSKWHNWISSSYFIKMQVYYAIQTKTHFEVLIYHEDYNGFLQNCNASFKNEVLGNAVEIYPLLRSIDICYCHGLNERTQFVMWNPFIRRYRILLEEFISNPFKLEFETKFMFGYDIVNNDYKVLKVVEFQKKRPKIQEVWLATNLGVDWSRSVCVNGPLHWLLSESNKCSVIFFNLATEKFKYYKTTTQLDANKYKMCHLEVIKEKVCFITVLKNEGKTYNEVWVMNNYGIDICLFIDWNDRTQFIIWNPFIRRYKIFPEEFISNPFKLEFETKFTFGYDVVNDDYKVLRVVGFQKKRPKIQEVWPATNIGVNWSRFVCVNGSLHWLLLESNKYFVICFNLATEKFKYYKTPAQLDANRYRMCHLEVIKEKVCFTTMLKNEGKTFNEVWVMNEYWIDSSWTRVYKIEQASEPTFFEYLKLVYLYSNGK</sequence>
<feature type="domain" description="F-box associated beta-propeller type 3" evidence="1">
    <location>
        <begin position="75"/>
        <end position="264"/>
    </location>
</feature>
<dbReference type="PANTHER" id="PTHR31790:SF584">
    <property type="entry name" value="F-BOX PROTEIN CPR30-LIKE"/>
    <property type="match status" value="1"/>
</dbReference>
<reference evidence="2 3" key="1">
    <citation type="journal article" date="2018" name="Sci. Data">
        <title>The draft genome sequence of cork oak.</title>
        <authorList>
            <person name="Ramos A.M."/>
            <person name="Usie A."/>
            <person name="Barbosa P."/>
            <person name="Barros P.M."/>
            <person name="Capote T."/>
            <person name="Chaves I."/>
            <person name="Simoes F."/>
            <person name="Abreu I."/>
            <person name="Carrasquinho I."/>
            <person name="Faro C."/>
            <person name="Guimaraes J.B."/>
            <person name="Mendonca D."/>
            <person name="Nobrega F."/>
            <person name="Rodrigues L."/>
            <person name="Saibo N.J.M."/>
            <person name="Varela M.C."/>
            <person name="Egas C."/>
            <person name="Matos J."/>
            <person name="Miguel C.M."/>
            <person name="Oliveira M.M."/>
            <person name="Ricardo C.P."/>
            <person name="Goncalves S."/>
        </authorList>
    </citation>
    <scope>NUCLEOTIDE SEQUENCE [LARGE SCALE GENOMIC DNA]</scope>
    <source>
        <strain evidence="3">cv. HL8</strain>
    </source>
</reference>
<dbReference type="Pfam" id="PF08268">
    <property type="entry name" value="FBA_3"/>
    <property type="match status" value="2"/>
</dbReference>
<protein>
    <submittedName>
        <fullName evidence="2">F-box/kelch-repeat protein</fullName>
    </submittedName>
</protein>
<name>A0AAW0KQT7_QUESU</name>
<dbReference type="InterPro" id="IPR036047">
    <property type="entry name" value="F-box-like_dom_sf"/>
</dbReference>
<dbReference type="PANTHER" id="PTHR31790">
    <property type="entry name" value="OS02G0783600 PROTEIN"/>
    <property type="match status" value="1"/>
</dbReference>
<feature type="domain" description="F-box associated beta-propeller type 3" evidence="1">
    <location>
        <begin position="273"/>
        <end position="429"/>
    </location>
</feature>
<dbReference type="Proteomes" id="UP000237347">
    <property type="component" value="Unassembled WGS sequence"/>
</dbReference>
<organism evidence="2 3">
    <name type="scientific">Quercus suber</name>
    <name type="common">Cork oak</name>
    <dbReference type="NCBI Taxonomy" id="58331"/>
    <lineage>
        <taxon>Eukaryota</taxon>
        <taxon>Viridiplantae</taxon>
        <taxon>Streptophyta</taxon>
        <taxon>Embryophyta</taxon>
        <taxon>Tracheophyta</taxon>
        <taxon>Spermatophyta</taxon>
        <taxon>Magnoliopsida</taxon>
        <taxon>eudicotyledons</taxon>
        <taxon>Gunneridae</taxon>
        <taxon>Pentapetalae</taxon>
        <taxon>rosids</taxon>
        <taxon>fabids</taxon>
        <taxon>Fagales</taxon>
        <taxon>Fagaceae</taxon>
        <taxon>Quercus</taxon>
    </lineage>
</organism>
<dbReference type="EMBL" id="PKMF04000255">
    <property type="protein sequence ID" value="KAK7840731.1"/>
    <property type="molecule type" value="Genomic_DNA"/>
</dbReference>
<evidence type="ECO:0000259" key="1">
    <source>
        <dbReference type="Pfam" id="PF08268"/>
    </source>
</evidence>
<dbReference type="SUPFAM" id="SSF81383">
    <property type="entry name" value="F-box domain"/>
    <property type="match status" value="1"/>
</dbReference>
<dbReference type="InterPro" id="IPR017451">
    <property type="entry name" value="F-box-assoc_interact_dom"/>
</dbReference>